<gene>
    <name evidence="3" type="ORF">ACFSR2_07110</name>
</gene>
<comment type="caution">
    <text evidence="3">The sequence shown here is derived from an EMBL/GenBank/DDBJ whole genome shotgun (WGS) entry which is preliminary data.</text>
</comment>
<feature type="compositionally biased region" description="Polar residues" evidence="1">
    <location>
        <begin position="102"/>
        <end position="114"/>
    </location>
</feature>
<feature type="region of interest" description="Disordered" evidence="1">
    <location>
        <begin position="87"/>
        <end position="114"/>
    </location>
</feature>
<dbReference type="CDD" id="cd00093">
    <property type="entry name" value="HTH_XRE"/>
    <property type="match status" value="1"/>
</dbReference>
<evidence type="ECO:0000313" key="3">
    <source>
        <dbReference type="EMBL" id="MFD2520644.1"/>
    </source>
</evidence>
<dbReference type="PROSITE" id="PS50943">
    <property type="entry name" value="HTH_CROC1"/>
    <property type="match status" value="1"/>
</dbReference>
<dbReference type="InterPro" id="IPR010982">
    <property type="entry name" value="Lambda_DNA-bd_dom_sf"/>
</dbReference>
<name>A0ABW5J4Z4_9BACT</name>
<keyword evidence="4" id="KW-1185">Reference proteome</keyword>
<dbReference type="InterPro" id="IPR001387">
    <property type="entry name" value="Cro/C1-type_HTH"/>
</dbReference>
<protein>
    <submittedName>
        <fullName evidence="3">Helix-turn-helix transcriptional regulator</fullName>
    </submittedName>
</protein>
<dbReference type="SUPFAM" id="SSF47413">
    <property type="entry name" value="lambda repressor-like DNA-binding domains"/>
    <property type="match status" value="1"/>
</dbReference>
<evidence type="ECO:0000313" key="4">
    <source>
        <dbReference type="Proteomes" id="UP001597510"/>
    </source>
</evidence>
<evidence type="ECO:0000259" key="2">
    <source>
        <dbReference type="PROSITE" id="PS50943"/>
    </source>
</evidence>
<dbReference type="EMBL" id="JBHULC010000007">
    <property type="protein sequence ID" value="MFD2520644.1"/>
    <property type="molecule type" value="Genomic_DNA"/>
</dbReference>
<evidence type="ECO:0000256" key="1">
    <source>
        <dbReference type="SAM" id="MobiDB-lite"/>
    </source>
</evidence>
<sequence>MKLNEKIRRFINDKDLTSTKFADEIGVPRPSISHILSDRNKPSLEIVQKIYKRYPELGFDWFLEDEENETQLTVQSPNNQVITAQKRPIPAPRELNEKKTPENPTVQTNLSGTSFPNFGQGNVARIIVVYTDGNTQVFESSAI</sequence>
<dbReference type="RefSeq" id="WP_340239934.1">
    <property type="nucleotide sequence ID" value="NZ_JBBEWC010000016.1"/>
</dbReference>
<dbReference type="Gene3D" id="1.10.260.40">
    <property type="entry name" value="lambda repressor-like DNA-binding domains"/>
    <property type="match status" value="1"/>
</dbReference>
<proteinExistence type="predicted"/>
<organism evidence="3 4">
    <name type="scientific">Emticicia soli</name>
    <dbReference type="NCBI Taxonomy" id="2027878"/>
    <lineage>
        <taxon>Bacteria</taxon>
        <taxon>Pseudomonadati</taxon>
        <taxon>Bacteroidota</taxon>
        <taxon>Cytophagia</taxon>
        <taxon>Cytophagales</taxon>
        <taxon>Leadbetterellaceae</taxon>
        <taxon>Emticicia</taxon>
    </lineage>
</organism>
<dbReference type="Pfam" id="PF01381">
    <property type="entry name" value="HTH_3"/>
    <property type="match status" value="1"/>
</dbReference>
<reference evidence="4" key="1">
    <citation type="journal article" date="2019" name="Int. J. Syst. Evol. Microbiol.">
        <title>The Global Catalogue of Microorganisms (GCM) 10K type strain sequencing project: providing services to taxonomists for standard genome sequencing and annotation.</title>
        <authorList>
            <consortium name="The Broad Institute Genomics Platform"/>
            <consortium name="The Broad Institute Genome Sequencing Center for Infectious Disease"/>
            <person name="Wu L."/>
            <person name="Ma J."/>
        </authorList>
    </citation>
    <scope>NUCLEOTIDE SEQUENCE [LARGE SCALE GENOMIC DNA]</scope>
    <source>
        <strain evidence="4">KCTC 52344</strain>
    </source>
</reference>
<dbReference type="SMART" id="SM00530">
    <property type="entry name" value="HTH_XRE"/>
    <property type="match status" value="1"/>
</dbReference>
<feature type="domain" description="HTH cro/C1-type" evidence="2">
    <location>
        <begin position="7"/>
        <end position="50"/>
    </location>
</feature>
<accession>A0ABW5J4Z4</accession>
<dbReference type="Proteomes" id="UP001597510">
    <property type="component" value="Unassembled WGS sequence"/>
</dbReference>